<dbReference type="Proteomes" id="UP001062846">
    <property type="component" value="Chromosome 13"/>
</dbReference>
<reference evidence="1" key="1">
    <citation type="submission" date="2022-02" db="EMBL/GenBank/DDBJ databases">
        <title>Plant Genome Project.</title>
        <authorList>
            <person name="Zhang R.-G."/>
        </authorList>
    </citation>
    <scope>NUCLEOTIDE SEQUENCE</scope>
    <source>
        <strain evidence="1">AT1</strain>
    </source>
</reference>
<keyword evidence="2" id="KW-1185">Reference proteome</keyword>
<protein>
    <submittedName>
        <fullName evidence="1">Uncharacterized protein</fullName>
    </submittedName>
</protein>
<sequence>MLLEFSTTSETNNTRGSHEDDVDAKKQTLKRPRSRKKYWPRVLVEVNPKKNPKPSTTKRCTPKPSKRFSDEKRRDVVEDCLPSACTNPSKRLQVDGNEIAATYVPALDKQAISFVKRRQFNGKDSTGMTFGFTPTEVWIQSTQIEGGAANDPRCCNQNSLKVYQRKFRPNQCLSNGRKLGPNFPRRKEG</sequence>
<comment type="caution">
    <text evidence="1">The sequence shown here is derived from an EMBL/GenBank/DDBJ whole genome shotgun (WGS) entry which is preliminary data.</text>
</comment>
<dbReference type="EMBL" id="CM046400">
    <property type="protein sequence ID" value="KAI8524417.1"/>
    <property type="molecule type" value="Genomic_DNA"/>
</dbReference>
<organism evidence="1 2">
    <name type="scientific">Rhododendron molle</name>
    <name type="common">Chinese azalea</name>
    <name type="synonym">Azalea mollis</name>
    <dbReference type="NCBI Taxonomy" id="49168"/>
    <lineage>
        <taxon>Eukaryota</taxon>
        <taxon>Viridiplantae</taxon>
        <taxon>Streptophyta</taxon>
        <taxon>Embryophyta</taxon>
        <taxon>Tracheophyta</taxon>
        <taxon>Spermatophyta</taxon>
        <taxon>Magnoliopsida</taxon>
        <taxon>eudicotyledons</taxon>
        <taxon>Gunneridae</taxon>
        <taxon>Pentapetalae</taxon>
        <taxon>asterids</taxon>
        <taxon>Ericales</taxon>
        <taxon>Ericaceae</taxon>
        <taxon>Ericoideae</taxon>
        <taxon>Rhodoreae</taxon>
        <taxon>Rhododendron</taxon>
    </lineage>
</organism>
<evidence type="ECO:0000313" key="1">
    <source>
        <dbReference type="EMBL" id="KAI8524417.1"/>
    </source>
</evidence>
<proteinExistence type="predicted"/>
<gene>
    <name evidence="1" type="ORF">RHMOL_Rhmol13G0148400</name>
</gene>
<evidence type="ECO:0000313" key="2">
    <source>
        <dbReference type="Proteomes" id="UP001062846"/>
    </source>
</evidence>
<name>A0ACC0L7T6_RHOML</name>
<accession>A0ACC0L7T6</accession>